<sequence>MRFFNYGNDNFVFSNLPYTFQRRLIHLASEQDKFDSFNSVCITDNYYAYDPANKAVSEEREFDCIQYFVDGPLTISPTWQSVLLVNDILDKPLFISDTLILHLNSKSYNNFKSLIFGSYSQLVLYGRFTWDEVKILIHDKVKQVRIMNVIEVEPKEYDEVVNFVLRFSRDIYCK</sequence>
<protein>
    <submittedName>
        <fullName evidence="2">FTH domain-containing protein</fullName>
    </submittedName>
</protein>
<evidence type="ECO:0000313" key="2">
    <source>
        <dbReference type="WBParaSite" id="Pan_g3041.t1"/>
    </source>
</evidence>
<name>A0A7E4ZYG9_PANRE</name>
<reference evidence="1" key="1">
    <citation type="journal article" date="2013" name="Genetics">
        <title>The draft genome and transcriptome of Panagrellus redivivus are shaped by the harsh demands of a free-living lifestyle.</title>
        <authorList>
            <person name="Srinivasan J."/>
            <person name="Dillman A.R."/>
            <person name="Macchietto M.G."/>
            <person name="Heikkinen L."/>
            <person name="Lakso M."/>
            <person name="Fracchia K.M."/>
            <person name="Antoshechkin I."/>
            <person name="Mortazavi A."/>
            <person name="Wong G."/>
            <person name="Sternberg P.W."/>
        </authorList>
    </citation>
    <scope>NUCLEOTIDE SEQUENCE [LARGE SCALE GENOMIC DNA]</scope>
    <source>
        <strain evidence="1">MT8872</strain>
    </source>
</reference>
<dbReference type="WBParaSite" id="Pan_g3041.t1">
    <property type="protein sequence ID" value="Pan_g3041.t1"/>
    <property type="gene ID" value="Pan_g3041"/>
</dbReference>
<proteinExistence type="predicted"/>
<reference evidence="2" key="2">
    <citation type="submission" date="2020-10" db="UniProtKB">
        <authorList>
            <consortium name="WormBaseParasite"/>
        </authorList>
    </citation>
    <scope>IDENTIFICATION</scope>
</reference>
<dbReference type="Proteomes" id="UP000492821">
    <property type="component" value="Unassembled WGS sequence"/>
</dbReference>
<keyword evidence="1" id="KW-1185">Reference proteome</keyword>
<organism evidence="1 2">
    <name type="scientific">Panagrellus redivivus</name>
    <name type="common">Microworm</name>
    <dbReference type="NCBI Taxonomy" id="6233"/>
    <lineage>
        <taxon>Eukaryota</taxon>
        <taxon>Metazoa</taxon>
        <taxon>Ecdysozoa</taxon>
        <taxon>Nematoda</taxon>
        <taxon>Chromadorea</taxon>
        <taxon>Rhabditida</taxon>
        <taxon>Tylenchina</taxon>
        <taxon>Panagrolaimomorpha</taxon>
        <taxon>Panagrolaimoidea</taxon>
        <taxon>Panagrolaimidae</taxon>
        <taxon>Panagrellus</taxon>
    </lineage>
</organism>
<dbReference type="AlphaFoldDB" id="A0A7E4ZYG9"/>
<accession>A0A7E4ZYG9</accession>
<evidence type="ECO:0000313" key="1">
    <source>
        <dbReference type="Proteomes" id="UP000492821"/>
    </source>
</evidence>